<dbReference type="Proteomes" id="UP001370348">
    <property type="component" value="Chromosome"/>
</dbReference>
<proteinExistence type="predicted"/>
<dbReference type="EMBL" id="CP089984">
    <property type="protein sequence ID" value="WXB19162.1"/>
    <property type="molecule type" value="Genomic_DNA"/>
</dbReference>
<reference evidence="1 2" key="1">
    <citation type="submission" date="2021-12" db="EMBL/GenBank/DDBJ databases">
        <title>Discovery of the Pendulisporaceae a myxobacterial family with distinct sporulation behavior and unique specialized metabolism.</title>
        <authorList>
            <person name="Garcia R."/>
            <person name="Popoff A."/>
            <person name="Bader C.D."/>
            <person name="Loehr J."/>
            <person name="Walesch S."/>
            <person name="Walt C."/>
            <person name="Boldt J."/>
            <person name="Bunk B."/>
            <person name="Haeckl F.J.F.P.J."/>
            <person name="Gunesch A.P."/>
            <person name="Birkelbach J."/>
            <person name="Nuebel U."/>
            <person name="Pietschmann T."/>
            <person name="Bach T."/>
            <person name="Mueller R."/>
        </authorList>
    </citation>
    <scope>NUCLEOTIDE SEQUENCE [LARGE SCALE GENOMIC DNA]</scope>
    <source>
        <strain evidence="1 2">MSr11954</strain>
    </source>
</reference>
<organism evidence="1 2">
    <name type="scientific">Pendulispora albinea</name>
    <dbReference type="NCBI Taxonomy" id="2741071"/>
    <lineage>
        <taxon>Bacteria</taxon>
        <taxon>Pseudomonadati</taxon>
        <taxon>Myxococcota</taxon>
        <taxon>Myxococcia</taxon>
        <taxon>Myxococcales</taxon>
        <taxon>Sorangiineae</taxon>
        <taxon>Pendulisporaceae</taxon>
        <taxon>Pendulispora</taxon>
    </lineage>
</organism>
<evidence type="ECO:0000313" key="1">
    <source>
        <dbReference type="EMBL" id="WXB19162.1"/>
    </source>
</evidence>
<keyword evidence="2" id="KW-1185">Reference proteome</keyword>
<dbReference type="RefSeq" id="WP_394828788.1">
    <property type="nucleotide sequence ID" value="NZ_CP089984.1"/>
</dbReference>
<name>A0ABZ2M9K1_9BACT</name>
<gene>
    <name evidence="1" type="ORF">LZC94_18235</name>
</gene>
<sequence>MIASRFSLACSFGLALALPACGGKNRDHGQGGAGLDTTTGLETLGIINITHVPSTPAGTSFYVVQAAFSDHYESTSDVECTYREEAHCTIQACTDNRTAPFRAKPAGKLTIGGGLFGTPGIEVEPDSDHAYVDVGSIKPWEPGQMLIARGGGDEIPSFEVSVPAPGTFTLMAPAIPPEDALPISRSAPLPLQWSAEPLDRVVIITSSEKTSNANPLVTATCRFAASETSGGIPASVLAVLPPGPATFDAAVTNIGVSQVANRAVLFVATELAHAAGGGPAHASARVE</sequence>
<evidence type="ECO:0000313" key="2">
    <source>
        <dbReference type="Proteomes" id="UP001370348"/>
    </source>
</evidence>
<accession>A0ABZ2M9K1</accession>
<protein>
    <submittedName>
        <fullName evidence="1">Uncharacterized protein</fullName>
    </submittedName>
</protein>